<dbReference type="Proteomes" id="UP000650833">
    <property type="component" value="Unassembled WGS sequence"/>
</dbReference>
<reference evidence="2" key="1">
    <citation type="submission" date="2020-12" db="EMBL/GenBank/DDBJ databases">
        <title>Metabolic potential, ecology and presence of endohyphal bacteria is reflected in genomic diversity of Mucoromycotina.</title>
        <authorList>
            <person name="Muszewska A."/>
            <person name="Okrasinska A."/>
            <person name="Steczkiewicz K."/>
            <person name="Drgas O."/>
            <person name="Orlowska M."/>
            <person name="Perlinska-Lenart U."/>
            <person name="Aleksandrzak-Piekarczyk T."/>
            <person name="Szatraj K."/>
            <person name="Zielenkiewicz U."/>
            <person name="Pilsyk S."/>
            <person name="Malc E."/>
            <person name="Mieczkowski P."/>
            <person name="Kruszewska J.S."/>
            <person name="Biernat P."/>
            <person name="Pawlowska J."/>
        </authorList>
    </citation>
    <scope>NUCLEOTIDE SEQUENCE</scope>
    <source>
        <strain evidence="2">CBS 226.32</strain>
    </source>
</reference>
<proteinExistence type="predicted"/>
<evidence type="ECO:0000313" key="3">
    <source>
        <dbReference type="Proteomes" id="UP000650833"/>
    </source>
</evidence>
<evidence type="ECO:0000313" key="2">
    <source>
        <dbReference type="EMBL" id="KAG2197089.1"/>
    </source>
</evidence>
<name>A0A8H7QRA6_9FUNG</name>
<accession>A0A8H7QRA6</accession>
<gene>
    <name evidence="2" type="ORF">INT46_003157</name>
</gene>
<dbReference type="OrthoDB" id="2277643at2759"/>
<feature type="compositionally biased region" description="Low complexity" evidence="1">
    <location>
        <begin position="160"/>
        <end position="173"/>
    </location>
</feature>
<dbReference type="EMBL" id="JAEPRC010000445">
    <property type="protein sequence ID" value="KAG2197089.1"/>
    <property type="molecule type" value="Genomic_DNA"/>
</dbReference>
<dbReference type="AlphaFoldDB" id="A0A8H7QRA6"/>
<comment type="caution">
    <text evidence="2">The sequence shown here is derived from an EMBL/GenBank/DDBJ whole genome shotgun (WGS) entry which is preliminary data.</text>
</comment>
<organism evidence="2 3">
    <name type="scientific">Mucor plumbeus</name>
    <dbReference type="NCBI Taxonomy" id="97098"/>
    <lineage>
        <taxon>Eukaryota</taxon>
        <taxon>Fungi</taxon>
        <taxon>Fungi incertae sedis</taxon>
        <taxon>Mucoromycota</taxon>
        <taxon>Mucoromycotina</taxon>
        <taxon>Mucoromycetes</taxon>
        <taxon>Mucorales</taxon>
        <taxon>Mucorineae</taxon>
        <taxon>Mucoraceae</taxon>
        <taxon>Mucor</taxon>
    </lineage>
</organism>
<sequence length="289" mass="32784">MKVKVPLTIKLKTGFVLSASRIKRYKPGKQLLKLDAFKWNDLKVLAENSFNWKSKSAFDGNYGLQNYHESFTKIGKNYTKDPELSSFTSKMSLYLKDPSAKVLFLNKFNKIILDKKYGKVNKVMINENLPNLPIINGESDDNTGFGSPEIPHLPDNIQESDNNTVSTSTSSRASNVDTTNLGFTYSKLKQIIYDKAKSMHQEYMNGVSISDDDFKIMACGSSLILDLVDNQNAILQSLFDDTTWIKLKSYFRSRLRTVSPTLRTNLLKYLRNSSNDIDHKPVFSSTEEG</sequence>
<keyword evidence="3" id="KW-1185">Reference proteome</keyword>
<evidence type="ECO:0000256" key="1">
    <source>
        <dbReference type="SAM" id="MobiDB-lite"/>
    </source>
</evidence>
<protein>
    <submittedName>
        <fullName evidence="2">Uncharacterized protein</fullName>
    </submittedName>
</protein>
<feature type="region of interest" description="Disordered" evidence="1">
    <location>
        <begin position="141"/>
        <end position="173"/>
    </location>
</feature>